<evidence type="ECO:0000256" key="1">
    <source>
        <dbReference type="ARBA" id="ARBA00003041"/>
    </source>
</evidence>
<dbReference type="GO" id="GO:0009288">
    <property type="term" value="C:bacterial-type flagellum"/>
    <property type="evidence" value="ECO:0007669"/>
    <property type="project" value="InterPro"/>
</dbReference>
<dbReference type="PANTHER" id="PTHR34982:SF1">
    <property type="entry name" value="FLAGELLAR ASSEMBLY PROTEIN FLIH"/>
    <property type="match status" value="1"/>
</dbReference>
<comment type="similarity">
    <text evidence="3">Belongs to the FliH family.</text>
</comment>
<comment type="subcellular location">
    <subcellularLocation>
        <location evidence="2">Cytoplasm</location>
    </subcellularLocation>
</comment>
<feature type="compositionally biased region" description="Polar residues" evidence="10">
    <location>
        <begin position="262"/>
        <end position="271"/>
    </location>
</feature>
<dbReference type="GO" id="GO:0005829">
    <property type="term" value="C:cytosol"/>
    <property type="evidence" value="ECO:0007669"/>
    <property type="project" value="TreeGrafter"/>
</dbReference>
<evidence type="ECO:0000256" key="5">
    <source>
        <dbReference type="ARBA" id="ARBA00022448"/>
    </source>
</evidence>
<dbReference type="Proteomes" id="UP000315235">
    <property type="component" value="Unassembled WGS sequence"/>
</dbReference>
<evidence type="ECO:0000256" key="2">
    <source>
        <dbReference type="ARBA" id="ARBA00004496"/>
    </source>
</evidence>
<protein>
    <recommendedName>
        <fullName evidence="4">Flagellar assembly protein FliH</fullName>
    </recommendedName>
</protein>
<feature type="region of interest" description="Disordered" evidence="10">
    <location>
        <begin position="21"/>
        <end position="75"/>
    </location>
</feature>
<dbReference type="GO" id="GO:0071973">
    <property type="term" value="P:bacterial-type flagellum-dependent cell motility"/>
    <property type="evidence" value="ECO:0007669"/>
    <property type="project" value="InterPro"/>
</dbReference>
<evidence type="ECO:0000313" key="12">
    <source>
        <dbReference type="EMBL" id="TRX74444.1"/>
    </source>
</evidence>
<dbReference type="InterPro" id="IPR051472">
    <property type="entry name" value="T3SS_Stator/FliH"/>
</dbReference>
<keyword evidence="6" id="KW-0963">Cytoplasm</keyword>
<feature type="compositionally biased region" description="Low complexity" evidence="10">
    <location>
        <begin position="36"/>
        <end position="67"/>
    </location>
</feature>
<organism evidence="12 13">
    <name type="scientific">Pseudomonas mangiferae</name>
    <dbReference type="NCBI Taxonomy" id="2593654"/>
    <lineage>
        <taxon>Bacteria</taxon>
        <taxon>Pseudomonadati</taxon>
        <taxon>Pseudomonadota</taxon>
        <taxon>Gammaproteobacteria</taxon>
        <taxon>Pseudomonadales</taxon>
        <taxon>Pseudomonadaceae</taxon>
        <taxon>Pseudomonas</taxon>
    </lineage>
</organism>
<keyword evidence="12" id="KW-0282">Flagellum</keyword>
<dbReference type="PANTHER" id="PTHR34982">
    <property type="entry name" value="YOP PROTEINS TRANSLOCATION PROTEIN L"/>
    <property type="match status" value="1"/>
</dbReference>
<keyword evidence="12" id="KW-0969">Cilium</keyword>
<sequence>MPNKDATSELIRAKDIGAFDRWSLPSFDPEGTHPVEPGAPSGAAAAPATASPEPAPASHATPAAAHTEPPPMPISEDVLLENVKPLTLDELEAIRQDAYNEGFATGEKDGFRAGQLKAKQESDLTLASKLQRLETLMGHLMAPIAEQDKLIEHGLVLLVGQIVKEVIQREVSVDSSQVRLVLREALKVLPMGAENVRIYVNPQDFELVKSVRERHDEKWRIVEDETLLPGGCRVESEQSRIDASVETRLTQALKQLAEQQREQATQPQSPDMSIDLSAHADSHAT</sequence>
<dbReference type="GO" id="GO:0003774">
    <property type="term" value="F:cytoskeletal motor activity"/>
    <property type="evidence" value="ECO:0007669"/>
    <property type="project" value="InterPro"/>
</dbReference>
<dbReference type="InterPro" id="IPR000563">
    <property type="entry name" value="Flag_FliH"/>
</dbReference>
<keyword evidence="5" id="KW-0813">Transport</keyword>
<proteinExistence type="inferred from homology"/>
<evidence type="ECO:0000256" key="7">
    <source>
        <dbReference type="ARBA" id="ARBA00022795"/>
    </source>
</evidence>
<dbReference type="GO" id="GO:0044781">
    <property type="term" value="P:bacterial-type flagellum organization"/>
    <property type="evidence" value="ECO:0007669"/>
    <property type="project" value="UniProtKB-KW"/>
</dbReference>
<dbReference type="RefSeq" id="WP_143488772.1">
    <property type="nucleotide sequence ID" value="NZ_VJOY01000008.1"/>
</dbReference>
<evidence type="ECO:0000256" key="8">
    <source>
        <dbReference type="ARBA" id="ARBA00022927"/>
    </source>
</evidence>
<dbReference type="InterPro" id="IPR038495">
    <property type="entry name" value="ATPase_E_C"/>
</dbReference>
<dbReference type="OrthoDB" id="8480773at2"/>
<evidence type="ECO:0000256" key="4">
    <source>
        <dbReference type="ARBA" id="ARBA00016507"/>
    </source>
</evidence>
<reference evidence="12 13" key="1">
    <citation type="submission" date="2019-07" db="EMBL/GenBank/DDBJ databases">
        <title>Pseudomonas mangiferae sp. nov., isolated from bark of mango tree in Thailand.</title>
        <authorList>
            <person name="Srisuk N."/>
            <person name="Anurat P."/>
        </authorList>
    </citation>
    <scope>NUCLEOTIDE SEQUENCE [LARGE SCALE GENOMIC DNA]</scope>
    <source>
        <strain evidence="12 13">DMKU_BBB3-04</strain>
    </source>
</reference>
<evidence type="ECO:0000259" key="11">
    <source>
        <dbReference type="Pfam" id="PF02108"/>
    </source>
</evidence>
<feature type="region of interest" description="Disordered" evidence="10">
    <location>
        <begin position="257"/>
        <end position="285"/>
    </location>
</feature>
<comment type="function">
    <text evidence="1">Needed for flagellar regrowth and assembly.</text>
</comment>
<dbReference type="PRINTS" id="PR01003">
    <property type="entry name" value="FLGFLIH"/>
</dbReference>
<name>A0A553GY75_9PSED</name>
<dbReference type="EMBL" id="VJOY01000008">
    <property type="protein sequence ID" value="TRX74444.1"/>
    <property type="molecule type" value="Genomic_DNA"/>
</dbReference>
<comment type="caution">
    <text evidence="12">The sequence shown here is derived from an EMBL/GenBank/DDBJ whole genome shotgun (WGS) entry which is preliminary data.</text>
</comment>
<keyword evidence="7" id="KW-1005">Bacterial flagellum biogenesis</keyword>
<evidence type="ECO:0000256" key="9">
    <source>
        <dbReference type="ARBA" id="ARBA00023225"/>
    </source>
</evidence>
<gene>
    <name evidence="12" type="primary">fliH</name>
    <name evidence="12" type="ORF">FM069_12950</name>
</gene>
<evidence type="ECO:0000313" key="13">
    <source>
        <dbReference type="Proteomes" id="UP000315235"/>
    </source>
</evidence>
<dbReference type="AlphaFoldDB" id="A0A553GY75"/>
<dbReference type="NCBIfam" id="NF004269">
    <property type="entry name" value="PRK05687.1-5"/>
    <property type="match status" value="1"/>
</dbReference>
<evidence type="ECO:0000256" key="6">
    <source>
        <dbReference type="ARBA" id="ARBA00022490"/>
    </source>
</evidence>
<dbReference type="InterPro" id="IPR018035">
    <property type="entry name" value="Flagellar_FliH/T3SS_HrpE"/>
</dbReference>
<accession>A0A553GY75</accession>
<keyword evidence="9" id="KW-1006">Bacterial flagellum protein export</keyword>
<evidence type="ECO:0000256" key="3">
    <source>
        <dbReference type="ARBA" id="ARBA00006602"/>
    </source>
</evidence>
<keyword evidence="8" id="KW-0653">Protein transport</keyword>
<dbReference type="GO" id="GO:0015031">
    <property type="term" value="P:protein transport"/>
    <property type="evidence" value="ECO:0007669"/>
    <property type="project" value="UniProtKB-KW"/>
</dbReference>
<keyword evidence="12" id="KW-0966">Cell projection</keyword>
<keyword evidence="13" id="KW-1185">Reference proteome</keyword>
<dbReference type="SUPFAM" id="SSF160527">
    <property type="entry name" value="V-type ATPase subunit E-like"/>
    <property type="match status" value="1"/>
</dbReference>
<dbReference type="Pfam" id="PF02108">
    <property type="entry name" value="FliH"/>
    <property type="match status" value="1"/>
</dbReference>
<feature type="domain" description="Flagellar assembly protein FliH/Type III secretion system HrpE" evidence="11">
    <location>
        <begin position="129"/>
        <end position="251"/>
    </location>
</feature>
<dbReference type="Gene3D" id="3.30.2320.30">
    <property type="entry name" value="ATP synthase, E subunit, C-terminal"/>
    <property type="match status" value="1"/>
</dbReference>
<evidence type="ECO:0000256" key="10">
    <source>
        <dbReference type="SAM" id="MobiDB-lite"/>
    </source>
</evidence>